<keyword evidence="4" id="KW-1185">Reference proteome</keyword>
<gene>
    <name evidence="3" type="ORF">BJ085DRAFT_14172</name>
</gene>
<evidence type="ECO:0000256" key="1">
    <source>
        <dbReference type="SAM" id="MobiDB-lite"/>
    </source>
</evidence>
<dbReference type="InterPro" id="IPR056596">
    <property type="entry name" value="FLAD1_M"/>
</dbReference>
<dbReference type="Pfam" id="PF24102">
    <property type="entry name" value="FLAD1_M"/>
    <property type="match status" value="1"/>
</dbReference>
<sequence>MDSDASAALPSIAACIIGDEILNGKIQDTNVRYLARACFQLGLTLQRVEMVADDHADIAEAVRRLAARYDHVITTGGIGPTHDDITYEALARAFGDGKLVYHQPTLDRMERISPSQQPSPRSRSINSSRGTADETSAVAAAAAHHARRRMALLPEHAQVVFPCEHLWVPIATVENVAIFPGIPALFQTMLDAWLPTLLIPSSPSPSLRPTEPTSTSTPNPPPHTRLAVRPFQRVAIATHWPESRIAAPLTELQAQVADQKIKIGSYPLWQDPRAKVVITFVGRDPERLTRCAELIKRQVEGFDWQEEEEEA</sequence>
<dbReference type="GO" id="GO:0047884">
    <property type="term" value="F:FAD diphosphatase activity"/>
    <property type="evidence" value="ECO:0007669"/>
    <property type="project" value="TreeGrafter"/>
</dbReference>
<dbReference type="InterPro" id="IPR001453">
    <property type="entry name" value="MoaB/Mog_dom"/>
</dbReference>
<feature type="compositionally biased region" description="Low complexity" evidence="1">
    <location>
        <begin position="203"/>
        <end position="217"/>
    </location>
</feature>
<dbReference type="PANTHER" id="PTHR47675:SF1">
    <property type="entry name" value="MOLYBDOPTERIN BINDING DOMAIN PROTEIN (AFU_ORTHOLOGUE AFUA_5G11210)"/>
    <property type="match status" value="1"/>
</dbReference>
<dbReference type="AlphaFoldDB" id="A0A4P9ZU83"/>
<dbReference type="CDD" id="cd00885">
    <property type="entry name" value="cinA"/>
    <property type="match status" value="1"/>
</dbReference>
<feature type="region of interest" description="Disordered" evidence="1">
    <location>
        <begin position="108"/>
        <end position="138"/>
    </location>
</feature>
<organism evidence="3 4">
    <name type="scientific">Dimargaris cristalligena</name>
    <dbReference type="NCBI Taxonomy" id="215637"/>
    <lineage>
        <taxon>Eukaryota</taxon>
        <taxon>Fungi</taxon>
        <taxon>Fungi incertae sedis</taxon>
        <taxon>Zoopagomycota</taxon>
        <taxon>Kickxellomycotina</taxon>
        <taxon>Dimargaritomycetes</taxon>
        <taxon>Dimargaritales</taxon>
        <taxon>Dimargaritaceae</taxon>
        <taxon>Dimargaris</taxon>
    </lineage>
</organism>
<reference evidence="4" key="1">
    <citation type="journal article" date="2018" name="Nat. Microbiol.">
        <title>Leveraging single-cell genomics to expand the fungal tree of life.</title>
        <authorList>
            <person name="Ahrendt S.R."/>
            <person name="Quandt C.A."/>
            <person name="Ciobanu D."/>
            <person name="Clum A."/>
            <person name="Salamov A."/>
            <person name="Andreopoulos B."/>
            <person name="Cheng J.F."/>
            <person name="Woyke T."/>
            <person name="Pelin A."/>
            <person name="Henrissat B."/>
            <person name="Reynolds N.K."/>
            <person name="Benny G.L."/>
            <person name="Smith M.E."/>
            <person name="James T.Y."/>
            <person name="Grigoriev I.V."/>
        </authorList>
    </citation>
    <scope>NUCLEOTIDE SEQUENCE [LARGE SCALE GENOMIC DNA]</scope>
    <source>
        <strain evidence="4">RSA 468</strain>
    </source>
</reference>
<dbReference type="Pfam" id="PF00994">
    <property type="entry name" value="MoCF_biosynth"/>
    <property type="match status" value="1"/>
</dbReference>
<dbReference type="InterPro" id="IPR036425">
    <property type="entry name" value="MoaB/Mog-like_dom_sf"/>
</dbReference>
<proteinExistence type="predicted"/>
<protein>
    <submittedName>
        <fullName evidence="3">Putative molybdopterin binding domain-containing protein</fullName>
    </submittedName>
</protein>
<name>A0A4P9ZU83_9FUNG</name>
<feature type="domain" description="MoaB/Mog" evidence="2">
    <location>
        <begin position="13"/>
        <end position="200"/>
    </location>
</feature>
<dbReference type="SMART" id="SM00852">
    <property type="entry name" value="MoCF_biosynth"/>
    <property type="match status" value="1"/>
</dbReference>
<dbReference type="Proteomes" id="UP000268162">
    <property type="component" value="Unassembled WGS sequence"/>
</dbReference>
<evidence type="ECO:0000313" key="4">
    <source>
        <dbReference type="Proteomes" id="UP000268162"/>
    </source>
</evidence>
<accession>A0A4P9ZU83</accession>
<dbReference type="SUPFAM" id="SSF53218">
    <property type="entry name" value="Molybdenum cofactor biosynthesis proteins"/>
    <property type="match status" value="1"/>
</dbReference>
<evidence type="ECO:0000313" key="3">
    <source>
        <dbReference type="EMBL" id="RKP37156.1"/>
    </source>
</evidence>
<dbReference type="EMBL" id="ML002534">
    <property type="protein sequence ID" value="RKP37156.1"/>
    <property type="molecule type" value="Genomic_DNA"/>
</dbReference>
<dbReference type="STRING" id="215637.A0A4P9ZU83"/>
<dbReference type="GO" id="GO:0042726">
    <property type="term" value="P:flavin-containing compound metabolic process"/>
    <property type="evidence" value="ECO:0007669"/>
    <property type="project" value="TreeGrafter"/>
</dbReference>
<feature type="region of interest" description="Disordered" evidence="1">
    <location>
        <begin position="203"/>
        <end position="223"/>
    </location>
</feature>
<dbReference type="Gene3D" id="3.40.980.10">
    <property type="entry name" value="MoaB/Mog-like domain"/>
    <property type="match status" value="1"/>
</dbReference>
<feature type="compositionally biased region" description="Low complexity" evidence="1">
    <location>
        <begin position="112"/>
        <end position="129"/>
    </location>
</feature>
<dbReference type="PANTHER" id="PTHR47675">
    <property type="entry name" value="MOLYBDOPTERIN BINDING DOMAIN PROTEIN (AFU_ORTHOLOGUE AFUA_5G11210)"/>
    <property type="match status" value="1"/>
</dbReference>
<evidence type="ECO:0000259" key="2">
    <source>
        <dbReference type="SMART" id="SM00852"/>
    </source>
</evidence>